<dbReference type="Proteomes" id="UP000192582">
    <property type="component" value="Unassembled WGS sequence"/>
</dbReference>
<dbReference type="InterPro" id="IPR050463">
    <property type="entry name" value="Gfo/Idh/MocA_oxidrdct_glycsds"/>
</dbReference>
<dbReference type="Gene3D" id="3.40.50.720">
    <property type="entry name" value="NAD(P)-binding Rossmann-like Domain"/>
    <property type="match status" value="1"/>
</dbReference>
<dbReference type="EMBL" id="FWWU01000004">
    <property type="protein sequence ID" value="SMB80695.1"/>
    <property type="molecule type" value="Genomic_DNA"/>
</dbReference>
<evidence type="ECO:0000259" key="3">
    <source>
        <dbReference type="Pfam" id="PF22725"/>
    </source>
</evidence>
<gene>
    <name evidence="4" type="ORF">SAMN00790413_05604</name>
</gene>
<dbReference type="Gene3D" id="3.30.360.10">
    <property type="entry name" value="Dihydrodipicolinate Reductase, domain 2"/>
    <property type="match status" value="1"/>
</dbReference>
<keyword evidence="5" id="KW-1185">Reference proteome</keyword>
<dbReference type="AlphaFoldDB" id="A0A1W1UHV8"/>
<evidence type="ECO:0000313" key="5">
    <source>
        <dbReference type="Proteomes" id="UP000192582"/>
    </source>
</evidence>
<proteinExistence type="predicted"/>
<dbReference type="SUPFAM" id="SSF55347">
    <property type="entry name" value="Glyceraldehyde-3-phosphate dehydrogenase-like, C-terminal domain"/>
    <property type="match status" value="1"/>
</dbReference>
<keyword evidence="1" id="KW-0560">Oxidoreductase</keyword>
<dbReference type="OrthoDB" id="9815825at2"/>
<dbReference type="PANTHER" id="PTHR43818">
    <property type="entry name" value="BCDNA.GH03377"/>
    <property type="match status" value="1"/>
</dbReference>
<dbReference type="STRING" id="695939.SAMN00790413_05604"/>
<feature type="domain" description="Gfo/Idh/MocA-like oxidoreductase N-terminal" evidence="2">
    <location>
        <begin position="12"/>
        <end position="129"/>
    </location>
</feature>
<evidence type="ECO:0000259" key="2">
    <source>
        <dbReference type="Pfam" id="PF01408"/>
    </source>
</evidence>
<evidence type="ECO:0000256" key="1">
    <source>
        <dbReference type="ARBA" id="ARBA00023002"/>
    </source>
</evidence>
<reference evidence="4 5" key="1">
    <citation type="submission" date="2017-04" db="EMBL/GenBank/DDBJ databases">
        <authorList>
            <person name="Afonso C.L."/>
            <person name="Miller P.J."/>
            <person name="Scott M.A."/>
            <person name="Spackman E."/>
            <person name="Goraichik I."/>
            <person name="Dimitrov K.M."/>
            <person name="Suarez D.L."/>
            <person name="Swayne D.E."/>
        </authorList>
    </citation>
    <scope>NUCLEOTIDE SEQUENCE [LARGE SCALE GENOMIC DNA]</scope>
    <source>
        <strain evidence="4 5">KR-140</strain>
    </source>
</reference>
<feature type="domain" description="GFO/IDH/MocA-like oxidoreductase" evidence="3">
    <location>
        <begin position="138"/>
        <end position="258"/>
    </location>
</feature>
<organism evidence="4 5">
    <name type="scientific">Deinococcus hopiensis KR-140</name>
    <dbReference type="NCBI Taxonomy" id="695939"/>
    <lineage>
        <taxon>Bacteria</taxon>
        <taxon>Thermotogati</taxon>
        <taxon>Deinococcota</taxon>
        <taxon>Deinococci</taxon>
        <taxon>Deinococcales</taxon>
        <taxon>Deinococcaceae</taxon>
        <taxon>Deinococcus</taxon>
    </lineage>
</organism>
<dbReference type="GO" id="GO:0016491">
    <property type="term" value="F:oxidoreductase activity"/>
    <property type="evidence" value="ECO:0007669"/>
    <property type="project" value="UniProtKB-KW"/>
</dbReference>
<dbReference type="InterPro" id="IPR036291">
    <property type="entry name" value="NAD(P)-bd_dom_sf"/>
</dbReference>
<dbReference type="GO" id="GO:0000166">
    <property type="term" value="F:nucleotide binding"/>
    <property type="evidence" value="ECO:0007669"/>
    <property type="project" value="InterPro"/>
</dbReference>
<protein>
    <submittedName>
        <fullName evidence="4">Predicted dehydrogenase</fullName>
    </submittedName>
</protein>
<dbReference type="Pfam" id="PF01408">
    <property type="entry name" value="GFO_IDH_MocA"/>
    <property type="match status" value="1"/>
</dbReference>
<dbReference type="Pfam" id="PF22725">
    <property type="entry name" value="GFO_IDH_MocA_C3"/>
    <property type="match status" value="1"/>
</dbReference>
<dbReference type="PANTHER" id="PTHR43818:SF11">
    <property type="entry name" value="BCDNA.GH03377"/>
    <property type="match status" value="1"/>
</dbReference>
<dbReference type="SUPFAM" id="SSF51735">
    <property type="entry name" value="NAD(P)-binding Rossmann-fold domains"/>
    <property type="match status" value="1"/>
</dbReference>
<dbReference type="InterPro" id="IPR055170">
    <property type="entry name" value="GFO_IDH_MocA-like_dom"/>
</dbReference>
<evidence type="ECO:0000313" key="4">
    <source>
        <dbReference type="EMBL" id="SMB80695.1"/>
    </source>
</evidence>
<sequence>MTKFLSPTEPLTVGLIGVGGIATLHERGYREAGAQVVAIADTHEATLSRRQAEWNVPRAYADMEALLADPEVQAVSVCLPNAWHHEATLAAARAGKHVLCEKPIAMSLTQADEMIRVCHEAGVVLQVGHHLRTNPYAAKAHEIITSGALGRVTFLRLRQAHDWGGTTPRASFMTLASSGGGTLLDNGCHMMDLARFFGGDVRDVFARTATLGYDAEVEDTSLVSLGFESGALGSVENAWTATGWEEAFWIYGTRGALEYTNRTGTPELRHVFRDSPGTTWDGTDVATYRFGGVSPHSRGVAAFVDAIRGGREIICTGEDGREAVRLVLASYESARRGQPVMLAAEAQP</sequence>
<accession>A0A1W1UHV8</accession>
<name>A0A1W1UHV8_9DEIO</name>
<dbReference type="InterPro" id="IPR000683">
    <property type="entry name" value="Gfo/Idh/MocA-like_OxRdtase_N"/>
</dbReference>